<evidence type="ECO:0000256" key="7">
    <source>
        <dbReference type="ARBA" id="ARBA00022777"/>
    </source>
</evidence>
<dbReference type="Gene3D" id="1.10.287.130">
    <property type="match status" value="1"/>
</dbReference>
<comment type="catalytic activity">
    <reaction evidence="1">
        <text>ATP + protein L-histidine = ADP + protein N-phospho-L-histidine.</text>
        <dbReference type="EC" id="2.7.13.3"/>
    </reaction>
</comment>
<feature type="chain" id="PRO_5045420468" description="histidine kinase" evidence="11">
    <location>
        <begin position="22"/>
        <end position="454"/>
    </location>
</feature>
<dbReference type="SMART" id="SM00388">
    <property type="entry name" value="HisKA"/>
    <property type="match status" value="1"/>
</dbReference>
<dbReference type="GO" id="GO:0016301">
    <property type="term" value="F:kinase activity"/>
    <property type="evidence" value="ECO:0007669"/>
    <property type="project" value="UniProtKB-KW"/>
</dbReference>
<keyword evidence="5" id="KW-0808">Transferase</keyword>
<keyword evidence="4" id="KW-0597">Phosphoprotein</keyword>
<name>A0ABW7ZKI3_9ACTN</name>
<feature type="domain" description="Histidine kinase" evidence="12">
    <location>
        <begin position="237"/>
        <end position="451"/>
    </location>
</feature>
<dbReference type="CDD" id="cd00082">
    <property type="entry name" value="HisKA"/>
    <property type="match status" value="1"/>
</dbReference>
<evidence type="ECO:0000313" key="13">
    <source>
        <dbReference type="EMBL" id="MFI7263339.1"/>
    </source>
</evidence>
<sequence>MRLATRLAAACAVTMPVLALAAGAAVLRLAAQDIHREQVAELRAWATELRPAVEDLPAMPPPGTGPLRGAAPGGGMVVEAAGRRWTTGGPPAADLPERDGPVDVRAGWRVWRGYAVSLTVPGAGPGRMWVFAPLGQEERRVRELRRRLLGVALLTVPAGAAVGWLAGRAAARPLTRLGQRLAALGPEPGARERVVVRFGTTEVDAVATLLDSTLDRYDEQVARTAQALAASRSFASAAAHELRTPLAGMAADLEVLQRHPDLPADQRREVLGDVLDAHRRAVAVLAMLRTLAEGELIGPDSFAELDLAELADVEVTAARSRHPTATFTLVAPPSLSYRGFEEGLRCLVTNLLDNAAEHGRTAETGQAAVRVEVSAGVEGVRLIVEDRGPGVPPAHREEIFGRFWRGPGSRGTGLGLALVAQQAALHGGRVEATERPDGPGTRFVVRLPWQGAAR</sequence>
<dbReference type="RefSeq" id="WP_396769162.1">
    <property type="nucleotide sequence ID" value="NZ_JBITLA010000004.1"/>
</dbReference>
<dbReference type="Pfam" id="PF02518">
    <property type="entry name" value="HATPase_c"/>
    <property type="match status" value="1"/>
</dbReference>
<accession>A0ABW7ZKI3</accession>
<dbReference type="SUPFAM" id="SSF55874">
    <property type="entry name" value="ATPase domain of HSP90 chaperone/DNA topoisomerase II/histidine kinase"/>
    <property type="match status" value="1"/>
</dbReference>
<evidence type="ECO:0000256" key="3">
    <source>
        <dbReference type="ARBA" id="ARBA00012438"/>
    </source>
</evidence>
<dbReference type="PANTHER" id="PTHR45436">
    <property type="entry name" value="SENSOR HISTIDINE KINASE YKOH"/>
    <property type="match status" value="1"/>
</dbReference>
<dbReference type="PROSITE" id="PS50109">
    <property type="entry name" value="HIS_KIN"/>
    <property type="match status" value="1"/>
</dbReference>
<reference evidence="13 14" key="1">
    <citation type="submission" date="2024-10" db="EMBL/GenBank/DDBJ databases">
        <title>The Natural Products Discovery Center: Release of the First 8490 Sequenced Strains for Exploring Actinobacteria Biosynthetic Diversity.</title>
        <authorList>
            <person name="Kalkreuter E."/>
            <person name="Kautsar S.A."/>
            <person name="Yang D."/>
            <person name="Bader C.D."/>
            <person name="Teijaro C.N."/>
            <person name="Fluegel L."/>
            <person name="Davis C.M."/>
            <person name="Simpson J.R."/>
            <person name="Lauterbach L."/>
            <person name="Steele A.D."/>
            <person name="Gui C."/>
            <person name="Meng S."/>
            <person name="Li G."/>
            <person name="Viehrig K."/>
            <person name="Ye F."/>
            <person name="Su P."/>
            <person name="Kiefer A.F."/>
            <person name="Nichols A."/>
            <person name="Cepeda A.J."/>
            <person name="Yan W."/>
            <person name="Fan B."/>
            <person name="Jiang Y."/>
            <person name="Adhikari A."/>
            <person name="Zheng C.-J."/>
            <person name="Schuster L."/>
            <person name="Cowan T.M."/>
            <person name="Smanski M.J."/>
            <person name="Chevrette M.G."/>
            <person name="De Carvalho L.P.S."/>
            <person name="Shen B."/>
        </authorList>
    </citation>
    <scope>NUCLEOTIDE SEQUENCE [LARGE SCALE GENOMIC DNA]</scope>
    <source>
        <strain evidence="13 14">NPDC049845</strain>
    </source>
</reference>
<dbReference type="InterPro" id="IPR036890">
    <property type="entry name" value="HATPase_C_sf"/>
</dbReference>
<evidence type="ECO:0000256" key="6">
    <source>
        <dbReference type="ARBA" id="ARBA00022692"/>
    </source>
</evidence>
<evidence type="ECO:0000256" key="5">
    <source>
        <dbReference type="ARBA" id="ARBA00022679"/>
    </source>
</evidence>
<dbReference type="InterPro" id="IPR003661">
    <property type="entry name" value="HisK_dim/P_dom"/>
</dbReference>
<dbReference type="EMBL" id="JBITLE010000004">
    <property type="protein sequence ID" value="MFI7263339.1"/>
    <property type="molecule type" value="Genomic_DNA"/>
</dbReference>
<keyword evidence="8" id="KW-1133">Transmembrane helix</keyword>
<evidence type="ECO:0000256" key="9">
    <source>
        <dbReference type="ARBA" id="ARBA00023012"/>
    </source>
</evidence>
<comment type="caution">
    <text evidence="13">The sequence shown here is derived from an EMBL/GenBank/DDBJ whole genome shotgun (WGS) entry which is preliminary data.</text>
</comment>
<gene>
    <name evidence="13" type="ORF">ACIBP4_13700</name>
</gene>
<dbReference type="InterPro" id="IPR050428">
    <property type="entry name" value="TCS_sensor_his_kinase"/>
</dbReference>
<dbReference type="CDD" id="cd00075">
    <property type="entry name" value="HATPase"/>
    <property type="match status" value="1"/>
</dbReference>
<keyword evidence="14" id="KW-1185">Reference proteome</keyword>
<dbReference type="InterPro" id="IPR005467">
    <property type="entry name" value="His_kinase_dom"/>
</dbReference>
<keyword evidence="11" id="KW-0732">Signal</keyword>
<dbReference type="SUPFAM" id="SSF47384">
    <property type="entry name" value="Homodimeric domain of signal transducing histidine kinase"/>
    <property type="match status" value="1"/>
</dbReference>
<dbReference type="InterPro" id="IPR004358">
    <property type="entry name" value="Sig_transdc_His_kin-like_C"/>
</dbReference>
<organism evidence="13 14">
    <name type="scientific">Micromonospora maritima</name>
    <dbReference type="NCBI Taxonomy" id="986711"/>
    <lineage>
        <taxon>Bacteria</taxon>
        <taxon>Bacillati</taxon>
        <taxon>Actinomycetota</taxon>
        <taxon>Actinomycetes</taxon>
        <taxon>Micromonosporales</taxon>
        <taxon>Micromonosporaceae</taxon>
        <taxon>Micromonospora</taxon>
    </lineage>
</organism>
<dbReference type="Proteomes" id="UP001612812">
    <property type="component" value="Unassembled WGS sequence"/>
</dbReference>
<keyword evidence="7 13" id="KW-0418">Kinase</keyword>
<comment type="subcellular location">
    <subcellularLocation>
        <location evidence="2">Cell membrane</location>
    </subcellularLocation>
</comment>
<dbReference type="Gene3D" id="3.30.565.10">
    <property type="entry name" value="Histidine kinase-like ATPase, C-terminal domain"/>
    <property type="match status" value="1"/>
</dbReference>
<protein>
    <recommendedName>
        <fullName evidence="3">histidine kinase</fullName>
        <ecNumber evidence="3">2.7.13.3</ecNumber>
    </recommendedName>
</protein>
<dbReference type="Pfam" id="PF00512">
    <property type="entry name" value="HisKA"/>
    <property type="match status" value="1"/>
</dbReference>
<evidence type="ECO:0000256" key="4">
    <source>
        <dbReference type="ARBA" id="ARBA00022553"/>
    </source>
</evidence>
<keyword evidence="6" id="KW-0812">Transmembrane</keyword>
<evidence type="ECO:0000256" key="1">
    <source>
        <dbReference type="ARBA" id="ARBA00000085"/>
    </source>
</evidence>
<dbReference type="PRINTS" id="PR00344">
    <property type="entry name" value="BCTRLSENSOR"/>
</dbReference>
<dbReference type="EC" id="2.7.13.3" evidence="3"/>
<evidence type="ECO:0000256" key="8">
    <source>
        <dbReference type="ARBA" id="ARBA00022989"/>
    </source>
</evidence>
<evidence type="ECO:0000313" key="14">
    <source>
        <dbReference type="Proteomes" id="UP001612812"/>
    </source>
</evidence>
<evidence type="ECO:0000256" key="10">
    <source>
        <dbReference type="ARBA" id="ARBA00023136"/>
    </source>
</evidence>
<keyword evidence="9" id="KW-0902">Two-component regulatory system</keyword>
<keyword evidence="10" id="KW-0472">Membrane</keyword>
<feature type="signal peptide" evidence="11">
    <location>
        <begin position="1"/>
        <end position="21"/>
    </location>
</feature>
<dbReference type="InterPro" id="IPR003594">
    <property type="entry name" value="HATPase_dom"/>
</dbReference>
<dbReference type="InterPro" id="IPR036097">
    <property type="entry name" value="HisK_dim/P_sf"/>
</dbReference>
<proteinExistence type="predicted"/>
<dbReference type="PANTHER" id="PTHR45436:SF5">
    <property type="entry name" value="SENSOR HISTIDINE KINASE TRCS"/>
    <property type="match status" value="1"/>
</dbReference>
<evidence type="ECO:0000256" key="2">
    <source>
        <dbReference type="ARBA" id="ARBA00004236"/>
    </source>
</evidence>
<evidence type="ECO:0000259" key="12">
    <source>
        <dbReference type="PROSITE" id="PS50109"/>
    </source>
</evidence>
<evidence type="ECO:0000256" key="11">
    <source>
        <dbReference type="SAM" id="SignalP"/>
    </source>
</evidence>
<dbReference type="SMART" id="SM00387">
    <property type="entry name" value="HATPase_c"/>
    <property type="match status" value="1"/>
</dbReference>